<keyword evidence="2" id="KW-1185">Reference proteome</keyword>
<evidence type="ECO:0000313" key="2">
    <source>
        <dbReference type="Proteomes" id="UP001172386"/>
    </source>
</evidence>
<dbReference type="EMBL" id="JAPDRQ010000017">
    <property type="protein sequence ID" value="KAJ9662197.1"/>
    <property type="molecule type" value="Genomic_DNA"/>
</dbReference>
<proteinExistence type="predicted"/>
<protein>
    <submittedName>
        <fullName evidence="1">Uncharacterized protein</fullName>
    </submittedName>
</protein>
<organism evidence="1 2">
    <name type="scientific">Neophaeococcomyces mojaviensis</name>
    <dbReference type="NCBI Taxonomy" id="3383035"/>
    <lineage>
        <taxon>Eukaryota</taxon>
        <taxon>Fungi</taxon>
        <taxon>Dikarya</taxon>
        <taxon>Ascomycota</taxon>
        <taxon>Pezizomycotina</taxon>
        <taxon>Eurotiomycetes</taxon>
        <taxon>Chaetothyriomycetidae</taxon>
        <taxon>Chaetothyriales</taxon>
        <taxon>Chaetothyriales incertae sedis</taxon>
        <taxon>Neophaeococcomyces</taxon>
    </lineage>
</organism>
<evidence type="ECO:0000313" key="1">
    <source>
        <dbReference type="EMBL" id="KAJ9662197.1"/>
    </source>
</evidence>
<dbReference type="Proteomes" id="UP001172386">
    <property type="component" value="Unassembled WGS sequence"/>
</dbReference>
<sequence length="277" mass="30696">MLPTTPETDLKDVTGSLPSDNVPQDVDLADLSTQAQKLLSTISTNSLVEDALWRDWMGMNATVRTITTAEKISQTWKERSEKRQISNLQILPGATVMRPLSGVSWVDVPFNFITQQSQSGDLEGIVSGTASLVRADDNKWRIWMLVTILECFVGQKNPDELVTVNSPASHSALHTEQEYFVVIVGAGQAGLSLAGRLQALDISYVLIERNKRVGDNWTSRYDSIRQHTTKEMNNLPGDRIPATSTARLRSSIEPVCPNRLPSQFPRLFSQAARSGWS</sequence>
<reference evidence="1" key="1">
    <citation type="submission" date="2022-10" db="EMBL/GenBank/DDBJ databases">
        <title>Culturing micro-colonial fungi from biological soil crusts in the Mojave desert and describing Neophaeococcomyces mojavensis, and introducing the new genera and species Taxawa tesnikishii.</title>
        <authorList>
            <person name="Kurbessoian T."/>
            <person name="Stajich J.E."/>
        </authorList>
    </citation>
    <scope>NUCLEOTIDE SEQUENCE</scope>
    <source>
        <strain evidence="1">JES_112</strain>
    </source>
</reference>
<name>A0ACC3AGR9_9EURO</name>
<gene>
    <name evidence="1" type="ORF">H2198_001548</name>
</gene>
<comment type="caution">
    <text evidence="1">The sequence shown here is derived from an EMBL/GenBank/DDBJ whole genome shotgun (WGS) entry which is preliminary data.</text>
</comment>
<accession>A0ACC3AGR9</accession>